<dbReference type="GO" id="GO:0006310">
    <property type="term" value="P:DNA recombination"/>
    <property type="evidence" value="ECO:0007669"/>
    <property type="project" value="UniProtKB-KW"/>
</dbReference>
<dbReference type="Pfam" id="PF00589">
    <property type="entry name" value="Phage_integrase"/>
    <property type="match status" value="1"/>
</dbReference>
<dbReference type="InterPro" id="IPR002104">
    <property type="entry name" value="Integrase_catalytic"/>
</dbReference>
<dbReference type="InterPro" id="IPR050090">
    <property type="entry name" value="Tyrosine_recombinase_XerCD"/>
</dbReference>
<reference evidence="8" key="2">
    <citation type="submission" date="2020-09" db="EMBL/GenBank/DDBJ databases">
        <authorList>
            <person name="Sun Q."/>
            <person name="Sedlacek I."/>
        </authorList>
    </citation>
    <scope>NUCLEOTIDE SEQUENCE</scope>
    <source>
        <strain evidence="8">CCM 7684</strain>
    </source>
</reference>
<keyword evidence="4" id="KW-0233">DNA recombination</keyword>
<dbReference type="AlphaFoldDB" id="A0A8J2VN10"/>
<evidence type="ECO:0000313" key="8">
    <source>
        <dbReference type="EMBL" id="GGE33585.1"/>
    </source>
</evidence>
<dbReference type="CDD" id="cd01189">
    <property type="entry name" value="INT_ICEBs1_C_like"/>
    <property type="match status" value="1"/>
</dbReference>
<evidence type="ECO:0000256" key="1">
    <source>
        <dbReference type="ARBA" id="ARBA00008857"/>
    </source>
</evidence>
<gene>
    <name evidence="8" type="ORF">GCM10007276_08600</name>
</gene>
<dbReference type="RefSeq" id="WP_188408447.1">
    <property type="nucleotide sequence ID" value="NZ_BMCP01000001.1"/>
</dbReference>
<organism evidence="8 9">
    <name type="scientific">Agaricicola taiwanensis</name>
    <dbReference type="NCBI Taxonomy" id="591372"/>
    <lineage>
        <taxon>Bacteria</taxon>
        <taxon>Pseudomonadati</taxon>
        <taxon>Pseudomonadota</taxon>
        <taxon>Alphaproteobacteria</taxon>
        <taxon>Rhodobacterales</taxon>
        <taxon>Paracoccaceae</taxon>
        <taxon>Agaricicola</taxon>
    </lineage>
</organism>
<dbReference type="PANTHER" id="PTHR30349">
    <property type="entry name" value="PHAGE INTEGRASE-RELATED"/>
    <property type="match status" value="1"/>
</dbReference>
<dbReference type="Gene3D" id="1.10.443.10">
    <property type="entry name" value="Intergrase catalytic core"/>
    <property type="match status" value="1"/>
</dbReference>
<keyword evidence="3 5" id="KW-0238">DNA-binding</keyword>
<dbReference type="PANTHER" id="PTHR30349:SF64">
    <property type="entry name" value="PROPHAGE INTEGRASE INTD-RELATED"/>
    <property type="match status" value="1"/>
</dbReference>
<dbReference type="PROSITE" id="PS51900">
    <property type="entry name" value="CB"/>
    <property type="match status" value="1"/>
</dbReference>
<dbReference type="GO" id="GO:0015074">
    <property type="term" value="P:DNA integration"/>
    <property type="evidence" value="ECO:0007669"/>
    <property type="project" value="UniProtKB-KW"/>
</dbReference>
<keyword evidence="2" id="KW-0229">DNA integration</keyword>
<evidence type="ECO:0000259" key="7">
    <source>
        <dbReference type="PROSITE" id="PS51900"/>
    </source>
</evidence>
<comment type="caution">
    <text evidence="8">The sequence shown here is derived from an EMBL/GenBank/DDBJ whole genome shotgun (WGS) entry which is preliminary data.</text>
</comment>
<dbReference type="InterPro" id="IPR013762">
    <property type="entry name" value="Integrase-like_cat_sf"/>
</dbReference>
<evidence type="ECO:0000256" key="2">
    <source>
        <dbReference type="ARBA" id="ARBA00022908"/>
    </source>
</evidence>
<name>A0A8J2VN10_9RHOB</name>
<evidence type="ECO:0000256" key="4">
    <source>
        <dbReference type="ARBA" id="ARBA00023172"/>
    </source>
</evidence>
<evidence type="ECO:0000259" key="6">
    <source>
        <dbReference type="PROSITE" id="PS51898"/>
    </source>
</evidence>
<accession>A0A8J2VN10</accession>
<evidence type="ECO:0000313" key="9">
    <source>
        <dbReference type="Proteomes" id="UP000602745"/>
    </source>
</evidence>
<feature type="domain" description="Tyr recombinase" evidence="6">
    <location>
        <begin position="171"/>
        <end position="380"/>
    </location>
</feature>
<dbReference type="InterPro" id="IPR044068">
    <property type="entry name" value="CB"/>
</dbReference>
<dbReference type="Proteomes" id="UP000602745">
    <property type="component" value="Unassembled WGS sequence"/>
</dbReference>
<protein>
    <recommendedName>
        <fullName evidence="10">Site-specific integrase</fullName>
    </recommendedName>
</protein>
<comment type="similarity">
    <text evidence="1">Belongs to the 'phage' integrase family.</text>
</comment>
<dbReference type="SUPFAM" id="SSF56349">
    <property type="entry name" value="DNA breaking-rejoining enzymes"/>
    <property type="match status" value="1"/>
</dbReference>
<evidence type="ECO:0000256" key="3">
    <source>
        <dbReference type="ARBA" id="ARBA00023125"/>
    </source>
</evidence>
<feature type="domain" description="Core-binding (CB)" evidence="7">
    <location>
        <begin position="58"/>
        <end position="142"/>
    </location>
</feature>
<dbReference type="PROSITE" id="PS51898">
    <property type="entry name" value="TYR_RECOMBINASE"/>
    <property type="match status" value="1"/>
</dbReference>
<reference evidence="8" key="1">
    <citation type="journal article" date="2014" name="Int. J. Syst. Evol. Microbiol.">
        <title>Complete genome sequence of Corynebacterium casei LMG S-19264T (=DSM 44701T), isolated from a smear-ripened cheese.</title>
        <authorList>
            <consortium name="US DOE Joint Genome Institute (JGI-PGF)"/>
            <person name="Walter F."/>
            <person name="Albersmeier A."/>
            <person name="Kalinowski J."/>
            <person name="Ruckert C."/>
        </authorList>
    </citation>
    <scope>NUCLEOTIDE SEQUENCE</scope>
    <source>
        <strain evidence="8">CCM 7684</strain>
    </source>
</reference>
<dbReference type="GO" id="GO:0003677">
    <property type="term" value="F:DNA binding"/>
    <property type="evidence" value="ECO:0007669"/>
    <property type="project" value="UniProtKB-UniRule"/>
</dbReference>
<proteinExistence type="inferred from homology"/>
<evidence type="ECO:0008006" key="10">
    <source>
        <dbReference type="Google" id="ProtNLM"/>
    </source>
</evidence>
<keyword evidence="9" id="KW-1185">Reference proteome</keyword>
<dbReference type="Gene3D" id="1.10.150.130">
    <property type="match status" value="1"/>
</dbReference>
<dbReference type="EMBL" id="BMCP01000001">
    <property type="protein sequence ID" value="GGE33585.1"/>
    <property type="molecule type" value="Genomic_DNA"/>
</dbReference>
<dbReference type="InterPro" id="IPR011010">
    <property type="entry name" value="DNA_brk_join_enz"/>
</dbReference>
<dbReference type="InterPro" id="IPR010998">
    <property type="entry name" value="Integrase_recombinase_N"/>
</dbReference>
<evidence type="ECO:0000256" key="5">
    <source>
        <dbReference type="PROSITE-ProRule" id="PRU01248"/>
    </source>
</evidence>
<sequence>MADIRKRTGSNGTNYQVRYPSKNTKSGYAYATFDTLKEARAFTENLGGLKHIAGGRKVTVPEAVQIWLDTCEKIGRDGREKVETTTHVEYQRRGSIMKAYAWEKHLHELEASDVVHFRNWLLQHKSRDLARRTLSSFHSVIIEMRLQGLIKDDPAAGITIRADGRYEEDDREVRIPTDEEVRALLKAADAMGEGSEQLAKAWRRYRPMIYLAVFSGMRPSEYRGLAWSNIAMDRVHVRQRADRLNQIGPVKSRAGRRTIYLPEAVGRMVMDWRQHCPASTLGLVFPTAHGKPMALNNFARRCWEPLMKAAQLMELDPDGEGGAMRPRFTPYGLRHYFASKLIAKGEDLKFIQTSMGHADIQITLNVYGHLLKDKEARHQRTAEEFAAELMAAE</sequence>